<proteinExistence type="predicted"/>
<reference evidence="1 2" key="1">
    <citation type="journal article" date="2014" name="Genome Biol. Evol.">
        <title>The genome of the myxosporean Thelohanellus kitauei shows adaptations to nutrient acquisition within its fish host.</title>
        <authorList>
            <person name="Yang Y."/>
            <person name="Xiong J."/>
            <person name="Zhou Z."/>
            <person name="Huo F."/>
            <person name="Miao W."/>
            <person name="Ran C."/>
            <person name="Liu Y."/>
            <person name="Zhang J."/>
            <person name="Feng J."/>
            <person name="Wang M."/>
            <person name="Wang M."/>
            <person name="Wang L."/>
            <person name="Yao B."/>
        </authorList>
    </citation>
    <scope>NUCLEOTIDE SEQUENCE [LARGE SCALE GENOMIC DNA]</scope>
    <source>
        <strain evidence="1">Wuqing</strain>
    </source>
</reference>
<sequence length="108" mass="12883">MEDRKVPIERWTFNFQMWFDQDLFKIRRLLGVNEKPVGTAQVPYWRFTWHVTRRLCSLAYLELDSAQREKIAKYRIIEGLQSAYVKRSLISFSSDKNIADLLTQAPEI</sequence>
<protein>
    <submittedName>
        <fullName evidence="1">Uncharacterized protein</fullName>
    </submittedName>
</protein>
<dbReference type="AlphaFoldDB" id="A0A0C2MQH3"/>
<keyword evidence="2" id="KW-1185">Reference proteome</keyword>
<accession>A0A0C2MQH3</accession>
<name>A0A0C2MQH3_THEKT</name>
<comment type="caution">
    <text evidence="1">The sequence shown here is derived from an EMBL/GenBank/DDBJ whole genome shotgun (WGS) entry which is preliminary data.</text>
</comment>
<dbReference type="Proteomes" id="UP000031668">
    <property type="component" value="Unassembled WGS sequence"/>
</dbReference>
<evidence type="ECO:0000313" key="1">
    <source>
        <dbReference type="EMBL" id="KII66580.1"/>
    </source>
</evidence>
<organism evidence="1 2">
    <name type="scientific">Thelohanellus kitauei</name>
    <name type="common">Myxosporean</name>
    <dbReference type="NCBI Taxonomy" id="669202"/>
    <lineage>
        <taxon>Eukaryota</taxon>
        <taxon>Metazoa</taxon>
        <taxon>Cnidaria</taxon>
        <taxon>Myxozoa</taxon>
        <taxon>Myxosporea</taxon>
        <taxon>Bivalvulida</taxon>
        <taxon>Platysporina</taxon>
        <taxon>Myxobolidae</taxon>
        <taxon>Thelohanellus</taxon>
    </lineage>
</organism>
<evidence type="ECO:0000313" key="2">
    <source>
        <dbReference type="Proteomes" id="UP000031668"/>
    </source>
</evidence>
<dbReference type="EMBL" id="JWZT01003512">
    <property type="protein sequence ID" value="KII66580.1"/>
    <property type="molecule type" value="Genomic_DNA"/>
</dbReference>
<gene>
    <name evidence="1" type="ORF">RF11_16044</name>
</gene>